<evidence type="ECO:0000313" key="1">
    <source>
        <dbReference type="EMBL" id="CAG7724784.1"/>
    </source>
</evidence>
<dbReference type="EMBL" id="CAJVCH010113935">
    <property type="protein sequence ID" value="CAG7724784.1"/>
    <property type="molecule type" value="Genomic_DNA"/>
</dbReference>
<dbReference type="AlphaFoldDB" id="A0A8J2JQY6"/>
<name>A0A8J2JQY6_9HEXA</name>
<evidence type="ECO:0000313" key="2">
    <source>
        <dbReference type="Proteomes" id="UP000708208"/>
    </source>
</evidence>
<reference evidence="1" key="1">
    <citation type="submission" date="2021-06" db="EMBL/GenBank/DDBJ databases">
        <authorList>
            <person name="Hodson N. C."/>
            <person name="Mongue J. A."/>
            <person name="Jaron S. K."/>
        </authorList>
    </citation>
    <scope>NUCLEOTIDE SEQUENCE</scope>
</reference>
<feature type="non-terminal residue" evidence="1">
    <location>
        <position position="1"/>
    </location>
</feature>
<accession>A0A8J2JQY6</accession>
<comment type="caution">
    <text evidence="1">The sequence shown here is derived from an EMBL/GenBank/DDBJ whole genome shotgun (WGS) entry which is preliminary data.</text>
</comment>
<proteinExistence type="predicted"/>
<dbReference type="Proteomes" id="UP000708208">
    <property type="component" value="Unassembled WGS sequence"/>
</dbReference>
<sequence>DSVTMTLNHKVSDRITSMGQSSDGNGSSHDIVTIKENPVTKGSIQTDFMELKKCLDIYAEIVYFS</sequence>
<gene>
    <name evidence="1" type="ORF">AFUS01_LOCUS13784</name>
</gene>
<keyword evidence="2" id="KW-1185">Reference proteome</keyword>
<organism evidence="1 2">
    <name type="scientific">Allacma fusca</name>
    <dbReference type="NCBI Taxonomy" id="39272"/>
    <lineage>
        <taxon>Eukaryota</taxon>
        <taxon>Metazoa</taxon>
        <taxon>Ecdysozoa</taxon>
        <taxon>Arthropoda</taxon>
        <taxon>Hexapoda</taxon>
        <taxon>Collembola</taxon>
        <taxon>Symphypleona</taxon>
        <taxon>Sminthuridae</taxon>
        <taxon>Allacma</taxon>
    </lineage>
</organism>
<protein>
    <submittedName>
        <fullName evidence="1">Uncharacterized protein</fullName>
    </submittedName>
</protein>